<accession>A0A8H5CPH5</accession>
<dbReference type="AlphaFoldDB" id="A0A8H5CPH5"/>
<evidence type="ECO:0000313" key="1">
    <source>
        <dbReference type="EMBL" id="KAF5344317.1"/>
    </source>
</evidence>
<dbReference type="EMBL" id="JAACJO010000067">
    <property type="protein sequence ID" value="KAF5344317.1"/>
    <property type="molecule type" value="Genomic_DNA"/>
</dbReference>
<organism evidence="1 2">
    <name type="scientific">Leucocoprinus leucothites</name>
    <dbReference type="NCBI Taxonomy" id="201217"/>
    <lineage>
        <taxon>Eukaryota</taxon>
        <taxon>Fungi</taxon>
        <taxon>Dikarya</taxon>
        <taxon>Basidiomycota</taxon>
        <taxon>Agaricomycotina</taxon>
        <taxon>Agaricomycetes</taxon>
        <taxon>Agaricomycetidae</taxon>
        <taxon>Agaricales</taxon>
        <taxon>Agaricineae</taxon>
        <taxon>Agaricaceae</taxon>
        <taxon>Leucocoprinus</taxon>
    </lineage>
</organism>
<keyword evidence="2" id="KW-1185">Reference proteome</keyword>
<sequence>MSHQIVEYFTSAGQATSEDDSGSMSGIRMIDRMMSMATAFNSALIELHTDYATSVDISIAQPEEIMEHFGAEDQFTQKIIPLSVDSDFTPEYRVGFKFDPQQLSISLVNAAHSLDDSWRLALSTANPDIPDSVREGIITVFREHSIRVGPIIEYFNFMLPKILI</sequence>
<name>A0A8H5CPH5_9AGAR</name>
<dbReference type="Proteomes" id="UP000559027">
    <property type="component" value="Unassembled WGS sequence"/>
</dbReference>
<protein>
    <submittedName>
        <fullName evidence="1">Uncharacterized protein</fullName>
    </submittedName>
</protein>
<reference evidence="1 2" key="1">
    <citation type="journal article" date="2020" name="ISME J.">
        <title>Uncovering the hidden diversity of litter-decomposition mechanisms in mushroom-forming fungi.</title>
        <authorList>
            <person name="Floudas D."/>
            <person name="Bentzer J."/>
            <person name="Ahren D."/>
            <person name="Johansson T."/>
            <person name="Persson P."/>
            <person name="Tunlid A."/>
        </authorList>
    </citation>
    <scope>NUCLEOTIDE SEQUENCE [LARGE SCALE GENOMIC DNA]</scope>
    <source>
        <strain evidence="1 2">CBS 146.42</strain>
    </source>
</reference>
<gene>
    <name evidence="1" type="ORF">D9756_011311</name>
</gene>
<proteinExistence type="predicted"/>
<evidence type="ECO:0000313" key="2">
    <source>
        <dbReference type="Proteomes" id="UP000559027"/>
    </source>
</evidence>
<comment type="caution">
    <text evidence="1">The sequence shown here is derived from an EMBL/GenBank/DDBJ whole genome shotgun (WGS) entry which is preliminary data.</text>
</comment>